<dbReference type="RefSeq" id="WP_093754563.1">
    <property type="nucleotide sequence ID" value="NZ_BSYN01000020.1"/>
</dbReference>
<evidence type="ECO:0000313" key="1">
    <source>
        <dbReference type="EMBL" id="SDX66640.1"/>
    </source>
</evidence>
<dbReference type="AlphaFoldDB" id="A0A1H3DJZ0"/>
<accession>A0A1H3DJZ0</accession>
<evidence type="ECO:0000313" key="2">
    <source>
        <dbReference type="Proteomes" id="UP000198828"/>
    </source>
</evidence>
<protein>
    <submittedName>
        <fullName evidence="1">Uncharacterized protein</fullName>
    </submittedName>
</protein>
<reference evidence="1 2" key="1">
    <citation type="submission" date="2016-10" db="EMBL/GenBank/DDBJ databases">
        <authorList>
            <person name="de Groot N.N."/>
        </authorList>
    </citation>
    <scope>NUCLEOTIDE SEQUENCE [LARGE SCALE GENOMIC DNA]</scope>
    <source>
        <strain evidence="1 2">DSM 23310</strain>
    </source>
</reference>
<name>A0A1H3DJZ0_9FIRM</name>
<gene>
    <name evidence="1" type="ORF">SAMN05660923_02703</name>
</gene>
<dbReference type="EMBL" id="FNNG01000015">
    <property type="protein sequence ID" value="SDX66640.1"/>
    <property type="molecule type" value="Genomic_DNA"/>
</dbReference>
<dbReference type="Proteomes" id="UP000198828">
    <property type="component" value="Unassembled WGS sequence"/>
</dbReference>
<sequence length="127" mass="15467">MKYFKKKLFILLLGISMLINIILFIKIVSPKNYERFIRGCYQSNGLTFNFFEDNILRISNNNYYINTEYNKVGENMYVFKVKENVYFVFWYDESFYLFNSNFENVMQLEKISNQTMVNVNLKEKKME</sequence>
<keyword evidence="2" id="KW-1185">Reference proteome</keyword>
<proteinExistence type="predicted"/>
<organism evidence="1 2">
    <name type="scientific">Tepidimicrobium xylanilyticum</name>
    <dbReference type="NCBI Taxonomy" id="1123352"/>
    <lineage>
        <taxon>Bacteria</taxon>
        <taxon>Bacillati</taxon>
        <taxon>Bacillota</taxon>
        <taxon>Tissierellia</taxon>
        <taxon>Tissierellales</taxon>
        <taxon>Tepidimicrobiaceae</taxon>
        <taxon>Tepidimicrobium</taxon>
    </lineage>
</organism>